<reference evidence="8 9" key="1">
    <citation type="journal article" date="2023" name="bioRxiv">
        <title>High-quality genome assemblies of four members of thePodospora anserinaspecies complex.</title>
        <authorList>
            <person name="Ament-Velasquez S.L."/>
            <person name="Vogan A.A."/>
            <person name="Wallerman O."/>
            <person name="Hartmann F."/>
            <person name="Gautier V."/>
            <person name="Silar P."/>
            <person name="Giraud T."/>
            <person name="Johannesson H."/>
        </authorList>
    </citation>
    <scope>NUCLEOTIDE SEQUENCE [LARGE SCALE GENOMIC DNA]</scope>
    <source>
        <strain evidence="8 9">CBS 112042</strain>
    </source>
</reference>
<protein>
    <recommendedName>
        <fullName evidence="3">alpha-glucosidase</fullName>
        <ecNumber evidence="3">3.2.1.20</ecNumber>
    </recommendedName>
</protein>
<evidence type="ECO:0000256" key="1">
    <source>
        <dbReference type="ARBA" id="ARBA00001657"/>
    </source>
</evidence>
<comment type="similarity">
    <text evidence="2 4">Belongs to the glycosyl hydrolase 31 family.</text>
</comment>
<dbReference type="EC" id="3.2.1.20" evidence="3"/>
<dbReference type="Pfam" id="PF01055">
    <property type="entry name" value="Glyco_hydro_31_2nd"/>
    <property type="match status" value="1"/>
</dbReference>
<dbReference type="CDD" id="cd06595">
    <property type="entry name" value="GH31_u1"/>
    <property type="match status" value="1"/>
</dbReference>
<dbReference type="InterPro" id="IPR000322">
    <property type="entry name" value="Glyco_hydro_31_TIM"/>
</dbReference>
<dbReference type="SUPFAM" id="SSF51445">
    <property type="entry name" value="(Trans)glycosidases"/>
    <property type="match status" value="1"/>
</dbReference>
<feature type="compositionally biased region" description="Polar residues" evidence="5">
    <location>
        <begin position="47"/>
        <end position="57"/>
    </location>
</feature>
<name>A0ABR0FJR6_9PEZI</name>
<dbReference type="EMBL" id="JAFFGZ010000005">
    <property type="protein sequence ID" value="KAK4644208.1"/>
    <property type="molecule type" value="Genomic_DNA"/>
</dbReference>
<feature type="region of interest" description="Disordered" evidence="5">
    <location>
        <begin position="1"/>
        <end position="62"/>
    </location>
</feature>
<dbReference type="Pfam" id="PF21365">
    <property type="entry name" value="Glyco_hydro_31_3rd"/>
    <property type="match status" value="1"/>
</dbReference>
<organism evidence="8 9">
    <name type="scientific">Podospora bellae-mahoneyi</name>
    <dbReference type="NCBI Taxonomy" id="2093777"/>
    <lineage>
        <taxon>Eukaryota</taxon>
        <taxon>Fungi</taxon>
        <taxon>Dikarya</taxon>
        <taxon>Ascomycota</taxon>
        <taxon>Pezizomycotina</taxon>
        <taxon>Sordariomycetes</taxon>
        <taxon>Sordariomycetidae</taxon>
        <taxon>Sordariales</taxon>
        <taxon>Podosporaceae</taxon>
        <taxon>Podospora</taxon>
    </lineage>
</organism>
<evidence type="ECO:0000259" key="7">
    <source>
        <dbReference type="Pfam" id="PF21365"/>
    </source>
</evidence>
<dbReference type="InterPro" id="IPR048395">
    <property type="entry name" value="Glyco_hydro_31_C"/>
</dbReference>
<accession>A0ABR0FJR6</accession>
<keyword evidence="9" id="KW-1185">Reference proteome</keyword>
<evidence type="ECO:0000256" key="3">
    <source>
        <dbReference type="ARBA" id="ARBA00012741"/>
    </source>
</evidence>
<sequence length="887" mass="100867">MSALSFIKRAGRSKPSSPAAPMLSRSTAAGTPSSSRSPVVDTDATTDRYSFPSNPSANPKAVVTGGTKGSYYRFTILTSKLIRYEWSPDGGFEDRVSTFALFRNFDAPAFRTVDKEDRLEIITDHFHLQYDKKKFSTYGFSVKVADDVWRYDGNSYGDLGGTARTLDGAWGRVDLDPGVLSRRAYAVLDDSKSMLFDADGWIATRKPGRIDGYIFAYNGDHKAAIKDFYRLSGSQPVLPRWTLGNWWSRYHAYSAEEYLELMDHFQKEGVPLSAAVIDMDWHKVRIPSKYGSGWTGYSWNRDLFPQPDKFLKQLHDRRLKVTVNDHPADGIRAFEDQYKEVAKALNHDTSREEPIRFDCCSRKFMDAYFDVLKVGLEKQGIDFWWIDWQQGTRSRIPGVDPLWVLNHYHYLTSRRNVKTIEKPITFSRYAGAGSHRYPIGFSGDTQISWAGLQFQPEFTATASNIGYGWWSHDIGGHWGGWRSNELTVRWVQLGVFSPILRLHSSKSLWNSKEPWSFESQPGQIIKDFLVLRHRLVPYLYTMNIRAAFDAEPLIQPMYWNHPHTEEAYHVPTQYYFGPNLVVAPITSPDDGITLTSSTRAWLPEGRYVSLFAPHIVYTGNRHIQLHRPLDQIPVLAKEGTIIPLDTTPTVSNGTPRPEEITILLVVGKDAHFNLLEEPHASSHHYEIPHDDPRKNFTSTPITWNQKSGRLTIGPERNPHSQYHTSPNRYWKVRLIGHTATEASLKTSGAGHWKVTKVDGSTEIDLGSVFRSGATDPAGQVFEMFVGHDLQLDVLDFRKQAFDRIHRAEGWYADKDRVWNCVADANSGSVQERVERLYHLDGVYASLKNSVMEVWAADDRAEGTAFGREIWTSVAGVGEEDWDDYVLV</sequence>
<evidence type="ECO:0000256" key="4">
    <source>
        <dbReference type="RuleBase" id="RU361185"/>
    </source>
</evidence>
<keyword evidence="4" id="KW-0326">Glycosidase</keyword>
<gene>
    <name evidence="8" type="ORF">QC761_302810</name>
</gene>
<dbReference type="Gene3D" id="2.60.40.1180">
    <property type="entry name" value="Golgi alpha-mannosidase II"/>
    <property type="match status" value="2"/>
</dbReference>
<dbReference type="GeneID" id="87896903"/>
<dbReference type="InterPro" id="IPR013780">
    <property type="entry name" value="Glyco_hydro_b"/>
</dbReference>
<comment type="caution">
    <text evidence="8">The sequence shown here is derived from an EMBL/GenBank/DDBJ whole genome shotgun (WGS) entry which is preliminary data.</text>
</comment>
<dbReference type="InterPro" id="IPR017853">
    <property type="entry name" value="GH"/>
</dbReference>
<dbReference type="SUPFAM" id="SSF51011">
    <property type="entry name" value="Glycosyl hydrolase domain"/>
    <property type="match status" value="1"/>
</dbReference>
<evidence type="ECO:0000259" key="6">
    <source>
        <dbReference type="Pfam" id="PF01055"/>
    </source>
</evidence>
<dbReference type="PANTHER" id="PTHR22762:SF89">
    <property type="entry name" value="ALPHA-XYLOSIDASE"/>
    <property type="match status" value="1"/>
</dbReference>
<feature type="domain" description="Glycosyl hydrolase family 31 C-terminal" evidence="7">
    <location>
        <begin position="551"/>
        <end position="642"/>
    </location>
</feature>
<evidence type="ECO:0000313" key="8">
    <source>
        <dbReference type="EMBL" id="KAK4644208.1"/>
    </source>
</evidence>
<comment type="catalytic activity">
    <reaction evidence="1">
        <text>Hydrolysis of terminal, non-reducing (1-&gt;4)-linked alpha-D-glucose residues with release of alpha-D-glucose.</text>
        <dbReference type="EC" id="3.2.1.20"/>
    </reaction>
</comment>
<feature type="domain" description="Glycoside hydrolase family 31 TIM barrel" evidence="6">
    <location>
        <begin position="236"/>
        <end position="542"/>
    </location>
</feature>
<dbReference type="Gene3D" id="3.20.20.80">
    <property type="entry name" value="Glycosidases"/>
    <property type="match status" value="1"/>
</dbReference>
<dbReference type="RefSeq" id="XP_062733184.1">
    <property type="nucleotide sequence ID" value="XM_062877421.1"/>
</dbReference>
<dbReference type="PANTHER" id="PTHR22762">
    <property type="entry name" value="ALPHA-GLUCOSIDASE"/>
    <property type="match status" value="1"/>
</dbReference>
<evidence type="ECO:0000256" key="2">
    <source>
        <dbReference type="ARBA" id="ARBA00007806"/>
    </source>
</evidence>
<dbReference type="Proteomes" id="UP001322138">
    <property type="component" value="Unassembled WGS sequence"/>
</dbReference>
<evidence type="ECO:0000256" key="5">
    <source>
        <dbReference type="SAM" id="MobiDB-lite"/>
    </source>
</evidence>
<proteinExistence type="inferred from homology"/>
<feature type="compositionally biased region" description="Polar residues" evidence="5">
    <location>
        <begin position="24"/>
        <end position="37"/>
    </location>
</feature>
<evidence type="ECO:0000313" key="9">
    <source>
        <dbReference type="Proteomes" id="UP001322138"/>
    </source>
</evidence>
<keyword evidence="4" id="KW-0378">Hydrolase</keyword>